<dbReference type="GO" id="GO:0046872">
    <property type="term" value="F:metal ion binding"/>
    <property type="evidence" value="ECO:0007669"/>
    <property type="project" value="UniProtKB-KW"/>
</dbReference>
<dbReference type="FunFam" id="3.30.540.30:FF:000002">
    <property type="entry name" value="Dipeptidyl peptidase 3"/>
    <property type="match status" value="1"/>
</dbReference>
<comment type="caution">
    <text evidence="18">The sequence shown here is derived from an EMBL/GenBank/DDBJ whole genome shotgun (WGS) entry which is preliminary data.</text>
</comment>
<keyword evidence="12 15" id="KW-0482">Metalloprotease</keyword>
<dbReference type="Proteomes" id="UP000038009">
    <property type="component" value="Unassembled WGS sequence"/>
</dbReference>
<keyword evidence="8 15" id="KW-0645">Protease</keyword>
<dbReference type="Pfam" id="PF03571">
    <property type="entry name" value="Peptidase_M49"/>
    <property type="match status" value="1"/>
</dbReference>
<protein>
    <recommendedName>
        <fullName evidence="5 15">Dipeptidyl peptidase 3</fullName>
        <ecNumber evidence="4 15">3.4.14.4</ecNumber>
    </recommendedName>
    <alternativeName>
        <fullName evidence="13 15">Dipeptidyl aminopeptidase III</fullName>
    </alternativeName>
    <alternativeName>
        <fullName evidence="14 15">Dipeptidyl peptidase III</fullName>
    </alternativeName>
</protein>
<evidence type="ECO:0000256" key="6">
    <source>
        <dbReference type="ARBA" id="ARBA00022438"/>
    </source>
</evidence>
<dbReference type="OMA" id="QRYWIRD"/>
<dbReference type="EMBL" id="LJSK01000296">
    <property type="protein sequence ID" value="KPI84034.1"/>
    <property type="molecule type" value="Genomic_DNA"/>
</dbReference>
<sequence>MSQKSLYITPRAVPYCTLAIANAFKDLTSKQRHYAHHMMMAGWCGTPVVAEQVSPESLPLLRFFYKFLSAQSLESLRANTAKAGVEAEAVDQFLEYFAMVYSNMGNYISFGDSKFIPAIPKETFAKIVVSAGAGPTATVAADLLDAIYDLQESKLSLDFPPKGITRYYSPNITREEAVVANDFLASKKIDGVNTRVFKETDGTLVIRVAAAEEKSVPAVNFNGRAIAMYYGDYKEEMARVVDELRKARAYAENPTEVRMLDHYIEHFLHGDVDAHKASQKEWVKDVGPTVETNIGFIESYRDPSGVRAEWEGFVAVVNKEQSKIYGALVTQAEKFIAQLPWGAAFEKDVFTSPDFTSLDVLGFASSGIPAGINIPNYDDIRQNVGFKNVYLSNVVSAITFKEKIAHITDADWEVYKTSVLAATSVNVGIHELLGHGTGKLLMEGDDGSLNFDKNTIDPISGHPVSSWYRPGDTYSSVFGGMASSYEECRAEAVSLYLCLQPELLEIFLLKTEKEQQDAIYICWLNMVRAGLCGLEFYTPETQQWRQAHMRARFCILEALARAPNPIVHITEDEKEGLLITLDRERIATDGRKAIGDLLVNLNVNKATANATRGGEYYNNMTAVNDTYVRYREIVMARRKPRKQYVQPHTRIAGDSVEVEEFAGSVEGVVKSFLTRHSVVPL</sequence>
<comment type="similarity">
    <text evidence="3 15">Belongs to the peptidase M49 family.</text>
</comment>
<evidence type="ECO:0000256" key="4">
    <source>
        <dbReference type="ARBA" id="ARBA00012063"/>
    </source>
</evidence>
<dbReference type="VEuPathDB" id="TriTrypDB:Lsey_0296_0060"/>
<keyword evidence="19" id="KW-1185">Reference proteome</keyword>
<dbReference type="EC" id="3.4.14.4" evidence="4 15"/>
<evidence type="ECO:0000256" key="9">
    <source>
        <dbReference type="ARBA" id="ARBA00022723"/>
    </source>
</evidence>
<keyword evidence="10 15" id="KW-0378">Hydrolase</keyword>
<comment type="subcellular location">
    <subcellularLocation>
        <location evidence="2">Cytoplasm</location>
    </subcellularLocation>
</comment>
<evidence type="ECO:0000256" key="13">
    <source>
        <dbReference type="ARBA" id="ARBA00031288"/>
    </source>
</evidence>
<dbReference type="PANTHER" id="PTHR23422:SF11">
    <property type="entry name" value="DIPEPTIDYL PEPTIDASE 3"/>
    <property type="match status" value="1"/>
</dbReference>
<keyword evidence="9 15" id="KW-0479">Metal-binding</keyword>
<feature type="binding site" evidence="17">
    <location>
        <position position="487"/>
    </location>
    <ligand>
        <name>Zn(2+)</name>
        <dbReference type="ChEBI" id="CHEBI:29105"/>
        <note>catalytic</note>
    </ligand>
</feature>
<dbReference type="FunFam" id="3.30.540.30:FF:000001">
    <property type="entry name" value="Dipeptidyl peptidase 3"/>
    <property type="match status" value="1"/>
</dbReference>
<keyword evidence="7 15" id="KW-0963">Cytoplasm</keyword>
<gene>
    <name evidence="18" type="ORF">ABL78_6918</name>
</gene>
<evidence type="ECO:0000256" key="7">
    <source>
        <dbReference type="ARBA" id="ARBA00022490"/>
    </source>
</evidence>
<feature type="active site" evidence="16">
    <location>
        <position position="431"/>
    </location>
</feature>
<evidence type="ECO:0000256" key="15">
    <source>
        <dbReference type="PIRNR" id="PIRNR007828"/>
    </source>
</evidence>
<dbReference type="GO" id="GO:0008239">
    <property type="term" value="F:dipeptidyl-peptidase activity"/>
    <property type="evidence" value="ECO:0007669"/>
    <property type="project" value="UniProtKB-UniRule"/>
</dbReference>
<keyword evidence="6 15" id="KW-0031">Aminopeptidase</keyword>
<feature type="binding site" evidence="17">
    <location>
        <position position="430"/>
    </location>
    <ligand>
        <name>Zn(2+)</name>
        <dbReference type="ChEBI" id="CHEBI:29105"/>
        <note>catalytic</note>
    </ligand>
</feature>
<dbReference type="PIRSF" id="PIRSF007828">
    <property type="entry name" value="Dipeptidyl-peptidase_III"/>
    <property type="match status" value="1"/>
</dbReference>
<evidence type="ECO:0000256" key="16">
    <source>
        <dbReference type="PIRSR" id="PIRSR007828-1"/>
    </source>
</evidence>
<evidence type="ECO:0000313" key="18">
    <source>
        <dbReference type="EMBL" id="KPI84034.1"/>
    </source>
</evidence>
<evidence type="ECO:0000256" key="14">
    <source>
        <dbReference type="ARBA" id="ARBA00032119"/>
    </source>
</evidence>
<name>A0A0N1I084_LEPSE</name>
<dbReference type="OrthoDB" id="4694525at2759"/>
<evidence type="ECO:0000313" key="19">
    <source>
        <dbReference type="Proteomes" id="UP000038009"/>
    </source>
</evidence>
<dbReference type="GO" id="GO:0008235">
    <property type="term" value="F:metalloexopeptidase activity"/>
    <property type="evidence" value="ECO:0007669"/>
    <property type="project" value="InterPro"/>
</dbReference>
<evidence type="ECO:0000256" key="1">
    <source>
        <dbReference type="ARBA" id="ARBA00001336"/>
    </source>
</evidence>
<evidence type="ECO:0000256" key="12">
    <source>
        <dbReference type="ARBA" id="ARBA00023049"/>
    </source>
</evidence>
<dbReference type="GO" id="GO:0004177">
    <property type="term" value="F:aminopeptidase activity"/>
    <property type="evidence" value="ECO:0007669"/>
    <property type="project" value="UniProtKB-KW"/>
</dbReference>
<dbReference type="GO" id="GO:0006508">
    <property type="term" value="P:proteolysis"/>
    <property type="evidence" value="ECO:0007669"/>
    <property type="project" value="UniProtKB-KW"/>
</dbReference>
<evidence type="ECO:0000256" key="10">
    <source>
        <dbReference type="ARBA" id="ARBA00022801"/>
    </source>
</evidence>
<proteinExistence type="inferred from homology"/>
<evidence type="ECO:0000256" key="17">
    <source>
        <dbReference type="PIRSR" id="PIRSR007828-2"/>
    </source>
</evidence>
<reference evidence="18 19" key="1">
    <citation type="journal article" date="2015" name="PLoS Pathog.">
        <title>Leptomonas seymouri: Adaptations to the Dixenous Life Cycle Analyzed by Genome Sequencing, Transcriptome Profiling and Co-infection with Leishmania donovani.</title>
        <authorList>
            <person name="Kraeva N."/>
            <person name="Butenko A."/>
            <person name="Hlavacova J."/>
            <person name="Kostygov A."/>
            <person name="Myskova J."/>
            <person name="Grybchuk D."/>
            <person name="Lestinova T."/>
            <person name="Votypka J."/>
            <person name="Volf P."/>
            <person name="Opperdoes F."/>
            <person name="Flegontov P."/>
            <person name="Lukes J."/>
            <person name="Yurchenko V."/>
        </authorList>
    </citation>
    <scope>NUCLEOTIDE SEQUENCE [LARGE SCALE GENOMIC DNA]</scope>
    <source>
        <strain evidence="18 19">ATCC 30220</strain>
    </source>
</reference>
<evidence type="ECO:0000256" key="11">
    <source>
        <dbReference type="ARBA" id="ARBA00022833"/>
    </source>
</evidence>
<organism evidence="18 19">
    <name type="scientific">Leptomonas seymouri</name>
    <dbReference type="NCBI Taxonomy" id="5684"/>
    <lineage>
        <taxon>Eukaryota</taxon>
        <taxon>Discoba</taxon>
        <taxon>Euglenozoa</taxon>
        <taxon>Kinetoplastea</taxon>
        <taxon>Metakinetoplastina</taxon>
        <taxon>Trypanosomatida</taxon>
        <taxon>Trypanosomatidae</taxon>
        <taxon>Leishmaniinae</taxon>
        <taxon>Leptomonas</taxon>
    </lineage>
</organism>
<evidence type="ECO:0000256" key="3">
    <source>
        <dbReference type="ARBA" id="ARBA00010200"/>
    </source>
</evidence>
<accession>A0A0N1I084</accession>
<comment type="cofactor">
    <cofactor evidence="15 17">
        <name>Zn(2+)</name>
        <dbReference type="ChEBI" id="CHEBI:29105"/>
    </cofactor>
    <text evidence="15 17">Binds 1 zinc ion per subunit.</text>
</comment>
<keyword evidence="11 15" id="KW-0862">Zinc</keyword>
<dbReference type="GO" id="GO:0005737">
    <property type="term" value="C:cytoplasm"/>
    <property type="evidence" value="ECO:0007669"/>
    <property type="project" value="UniProtKB-SubCell"/>
</dbReference>
<evidence type="ECO:0000256" key="8">
    <source>
        <dbReference type="ARBA" id="ARBA00022670"/>
    </source>
</evidence>
<evidence type="ECO:0000256" key="2">
    <source>
        <dbReference type="ARBA" id="ARBA00004496"/>
    </source>
</evidence>
<dbReference type="Gene3D" id="3.30.540.30">
    <property type="match status" value="3"/>
</dbReference>
<dbReference type="AlphaFoldDB" id="A0A0N1I084"/>
<dbReference type="InterPro" id="IPR005317">
    <property type="entry name" value="Dipeptidyl-peptase3"/>
</dbReference>
<feature type="binding site" evidence="17">
    <location>
        <position position="435"/>
    </location>
    <ligand>
        <name>Zn(2+)</name>
        <dbReference type="ChEBI" id="CHEBI:29105"/>
        <note>catalytic</note>
    </ligand>
</feature>
<evidence type="ECO:0000256" key="5">
    <source>
        <dbReference type="ARBA" id="ARBA00014713"/>
    </source>
</evidence>
<comment type="catalytic activity">
    <reaction evidence="1 15">
        <text>Release of an N-terminal dipeptide from a peptide comprising four or more residues, with broad specificity. Also acts on dipeptidyl 2-naphthylamides.</text>
        <dbReference type="EC" id="3.4.14.4"/>
    </reaction>
</comment>
<dbReference type="PANTHER" id="PTHR23422">
    <property type="entry name" value="DIPEPTIDYL PEPTIDASE III-RELATED"/>
    <property type="match status" value="1"/>
</dbReference>
<dbReference type="InterPro" id="IPR039461">
    <property type="entry name" value="Peptidase_M49"/>
</dbReference>